<sequence>MRKIFLILLTFGLFACNQQKDNTKILQNRIDSLEIKIANTYKPGFGDFMSSIQAHHSKLWFAGQNQNWKLADFEVHEIMEAIEDIQKFQAGRKETEMIGMINPALDSINNAIEKKDPVLFENSYTLLTISCNKCHQAVDLGYNVVKTPDSSPFSNQDFKPLKDSK</sequence>
<gene>
    <name evidence="1" type="ORF">ACFS1K_04840</name>
</gene>
<dbReference type="EMBL" id="JBHUOK010000008">
    <property type="protein sequence ID" value="MFD2789081.1"/>
    <property type="molecule type" value="Genomic_DNA"/>
</dbReference>
<organism evidence="1 2">
    <name type="scientific">Arenibacter antarcticus</name>
    <dbReference type="NCBI Taxonomy" id="2040469"/>
    <lineage>
        <taxon>Bacteria</taxon>
        <taxon>Pseudomonadati</taxon>
        <taxon>Bacteroidota</taxon>
        <taxon>Flavobacteriia</taxon>
        <taxon>Flavobacteriales</taxon>
        <taxon>Flavobacteriaceae</taxon>
        <taxon>Arenibacter</taxon>
    </lineage>
</organism>
<accession>A0ABW5VDL3</accession>
<dbReference type="RefSeq" id="WP_251808945.1">
    <property type="nucleotide sequence ID" value="NZ_CP166679.1"/>
</dbReference>
<proteinExistence type="predicted"/>
<evidence type="ECO:0008006" key="3">
    <source>
        <dbReference type="Google" id="ProtNLM"/>
    </source>
</evidence>
<name>A0ABW5VDL3_9FLAO</name>
<evidence type="ECO:0000313" key="1">
    <source>
        <dbReference type="EMBL" id="MFD2789081.1"/>
    </source>
</evidence>
<dbReference type="PROSITE" id="PS51257">
    <property type="entry name" value="PROKAR_LIPOPROTEIN"/>
    <property type="match status" value="1"/>
</dbReference>
<evidence type="ECO:0000313" key="2">
    <source>
        <dbReference type="Proteomes" id="UP001597532"/>
    </source>
</evidence>
<protein>
    <recommendedName>
        <fullName evidence="3">Cytochrome C</fullName>
    </recommendedName>
</protein>
<comment type="caution">
    <text evidence="1">The sequence shown here is derived from an EMBL/GenBank/DDBJ whole genome shotgun (WGS) entry which is preliminary data.</text>
</comment>
<dbReference type="Proteomes" id="UP001597532">
    <property type="component" value="Unassembled WGS sequence"/>
</dbReference>
<keyword evidence="2" id="KW-1185">Reference proteome</keyword>
<reference evidence="2" key="1">
    <citation type="journal article" date="2019" name="Int. J. Syst. Evol. Microbiol.">
        <title>The Global Catalogue of Microorganisms (GCM) 10K type strain sequencing project: providing services to taxonomists for standard genome sequencing and annotation.</title>
        <authorList>
            <consortium name="The Broad Institute Genomics Platform"/>
            <consortium name="The Broad Institute Genome Sequencing Center for Infectious Disease"/>
            <person name="Wu L."/>
            <person name="Ma J."/>
        </authorList>
    </citation>
    <scope>NUCLEOTIDE SEQUENCE [LARGE SCALE GENOMIC DNA]</scope>
    <source>
        <strain evidence="2">KCTC 52924</strain>
    </source>
</reference>